<dbReference type="Pfam" id="PF04102">
    <property type="entry name" value="SlyX"/>
    <property type="match status" value="1"/>
</dbReference>
<sequence length="66" mass="7416">MSDQKIEEELAFLRAATEDLSDIVARQGKEIEVLNRRVQMLLKRAAEQESEGGGGAVFSDERPPHY</sequence>
<dbReference type="AlphaFoldDB" id="A0A2T0RPH1"/>
<dbReference type="InterPro" id="IPR007236">
    <property type="entry name" value="SlyX"/>
</dbReference>
<proteinExistence type="predicted"/>
<gene>
    <name evidence="2" type="ORF">CLV78_10545</name>
</gene>
<dbReference type="OrthoDB" id="285836at2"/>
<evidence type="ECO:0000256" key="1">
    <source>
        <dbReference type="SAM" id="MobiDB-lite"/>
    </source>
</evidence>
<name>A0A2T0RPH1_9RHOB</name>
<dbReference type="EMBL" id="PVTD01000005">
    <property type="protein sequence ID" value="PRY22993.1"/>
    <property type="molecule type" value="Genomic_DNA"/>
</dbReference>
<evidence type="ECO:0000313" key="2">
    <source>
        <dbReference type="EMBL" id="PRY22993.1"/>
    </source>
</evidence>
<protein>
    <submittedName>
        <fullName evidence="2">SlyX protein</fullName>
    </submittedName>
</protein>
<accession>A0A2T0RPH1</accession>
<reference evidence="2 3" key="1">
    <citation type="submission" date="2018-03" db="EMBL/GenBank/DDBJ databases">
        <title>Genomic Encyclopedia of Archaeal and Bacterial Type Strains, Phase II (KMG-II): from individual species to whole genera.</title>
        <authorList>
            <person name="Goeker M."/>
        </authorList>
    </citation>
    <scope>NUCLEOTIDE SEQUENCE [LARGE SCALE GENOMIC DNA]</scope>
    <source>
        <strain evidence="2 3">DSM 29328</strain>
    </source>
</reference>
<keyword evidence="3" id="KW-1185">Reference proteome</keyword>
<organism evidence="2 3">
    <name type="scientific">Aliiruegeria haliotis</name>
    <dbReference type="NCBI Taxonomy" id="1280846"/>
    <lineage>
        <taxon>Bacteria</taxon>
        <taxon>Pseudomonadati</taxon>
        <taxon>Pseudomonadota</taxon>
        <taxon>Alphaproteobacteria</taxon>
        <taxon>Rhodobacterales</taxon>
        <taxon>Roseobacteraceae</taxon>
        <taxon>Aliiruegeria</taxon>
    </lineage>
</organism>
<dbReference type="Proteomes" id="UP000239480">
    <property type="component" value="Unassembled WGS sequence"/>
</dbReference>
<evidence type="ECO:0000313" key="3">
    <source>
        <dbReference type="Proteomes" id="UP000239480"/>
    </source>
</evidence>
<comment type="caution">
    <text evidence="2">The sequence shown here is derived from an EMBL/GenBank/DDBJ whole genome shotgun (WGS) entry which is preliminary data.</text>
</comment>
<feature type="region of interest" description="Disordered" evidence="1">
    <location>
        <begin position="45"/>
        <end position="66"/>
    </location>
</feature>
<dbReference type="RefSeq" id="WP_106205313.1">
    <property type="nucleotide sequence ID" value="NZ_PVTD01000005.1"/>
</dbReference>